<evidence type="ECO:0000256" key="4">
    <source>
        <dbReference type="ARBA" id="ARBA00023295"/>
    </source>
</evidence>
<keyword evidence="9" id="KW-0732">Signal</keyword>
<feature type="active site" description="Proton donor" evidence="8">
    <location>
        <position position="130"/>
    </location>
</feature>
<dbReference type="Pfam" id="PF00722">
    <property type="entry name" value="Glyco_hydro_16"/>
    <property type="match status" value="1"/>
</dbReference>
<feature type="signal peptide" evidence="9">
    <location>
        <begin position="1"/>
        <end position="23"/>
    </location>
</feature>
<organism evidence="11 12">
    <name type="scientific">Pseudoroseicyclus aestuarii</name>
    <dbReference type="NCBI Taxonomy" id="1795041"/>
    <lineage>
        <taxon>Bacteria</taxon>
        <taxon>Pseudomonadati</taxon>
        <taxon>Pseudomonadota</taxon>
        <taxon>Alphaproteobacteria</taxon>
        <taxon>Rhodobacterales</taxon>
        <taxon>Paracoccaceae</taxon>
        <taxon>Pseudoroseicyclus</taxon>
    </lineage>
</organism>
<sequence length="262" mass="29483">MKPLGIIAALAALPFAIPSAAAASEAFETSFESMHMRGWSVSNYDFNSTTFATDWRSWQVSIDDGLTLSLDPHPRCPNAYAGASIKRDEPTHYGRYEARFQAARGEGVITGFFTYTGESYGTRHDEIDIEILGRDTTQLNIAWFVDGALTDHRIDLGFDASEGMHDYAFEWREDRIDWFVDGRRVFTARAEDGPLPAVPGRVFANVWAADPSISRWSGEIGHNVQTEARIERLGYRPLNEAPRERWMRLAHAPVPVMTRIPD</sequence>
<dbReference type="Proteomes" id="UP000248311">
    <property type="component" value="Unassembled WGS sequence"/>
</dbReference>
<proteinExistence type="inferred from homology"/>
<keyword evidence="4" id="KW-0326">Glycosidase</keyword>
<evidence type="ECO:0000313" key="11">
    <source>
        <dbReference type="EMBL" id="PYE83691.1"/>
    </source>
</evidence>
<feature type="active site" description="Nucleophile" evidence="8">
    <location>
        <position position="126"/>
    </location>
</feature>
<dbReference type="RefSeq" id="WP_110814266.1">
    <property type="nucleotide sequence ID" value="NZ_QJTE01000003.1"/>
</dbReference>
<evidence type="ECO:0000259" key="10">
    <source>
        <dbReference type="PROSITE" id="PS51762"/>
    </source>
</evidence>
<dbReference type="InterPro" id="IPR000757">
    <property type="entry name" value="Beta-glucanase-like"/>
</dbReference>
<dbReference type="PANTHER" id="PTHR31062">
    <property type="entry name" value="XYLOGLUCAN ENDOTRANSGLUCOSYLASE/HYDROLASE PROTEIN 8-RELATED"/>
    <property type="match status" value="1"/>
</dbReference>
<reference evidence="11 12" key="1">
    <citation type="submission" date="2018-06" db="EMBL/GenBank/DDBJ databases">
        <title>Genomic Encyclopedia of Type Strains, Phase III (KMG-III): the genomes of soil and plant-associated and newly described type strains.</title>
        <authorList>
            <person name="Whitman W."/>
        </authorList>
    </citation>
    <scope>NUCLEOTIDE SEQUENCE [LARGE SCALE GENOMIC DNA]</scope>
    <source>
        <strain evidence="11 12">CECT 9025</strain>
    </source>
</reference>
<comment type="similarity">
    <text evidence="1">Belongs to the glycosyl hydrolase 16 family.</text>
</comment>
<evidence type="ECO:0000256" key="6">
    <source>
        <dbReference type="ARBA" id="ARBA00029771"/>
    </source>
</evidence>
<keyword evidence="12" id="KW-1185">Reference proteome</keyword>
<gene>
    <name evidence="11" type="ORF">DFP88_10349</name>
</gene>
<dbReference type="EMBL" id="QJTE01000003">
    <property type="protein sequence ID" value="PYE83691.1"/>
    <property type="molecule type" value="Genomic_DNA"/>
</dbReference>
<dbReference type="InterPro" id="IPR013320">
    <property type="entry name" value="ConA-like_dom_sf"/>
</dbReference>
<protein>
    <recommendedName>
        <fullName evidence="2">Beta-glucanase</fullName>
    </recommendedName>
    <alternativeName>
        <fullName evidence="7">1,3-1,4-beta-D-glucan 4-glucanohydrolase</fullName>
    </alternativeName>
    <alternativeName>
        <fullName evidence="6">Endo-beta-1,3-1,4 glucanase</fullName>
    </alternativeName>
    <alternativeName>
        <fullName evidence="5">Lichenase</fullName>
    </alternativeName>
</protein>
<dbReference type="GO" id="GO:0004553">
    <property type="term" value="F:hydrolase activity, hydrolyzing O-glycosyl compounds"/>
    <property type="evidence" value="ECO:0007669"/>
    <property type="project" value="InterPro"/>
</dbReference>
<feature type="chain" id="PRO_5016267315" description="Beta-glucanase" evidence="9">
    <location>
        <begin position="24"/>
        <end position="262"/>
    </location>
</feature>
<comment type="caution">
    <text evidence="11">The sequence shown here is derived from an EMBL/GenBank/DDBJ whole genome shotgun (WGS) entry which is preliminary data.</text>
</comment>
<evidence type="ECO:0000256" key="1">
    <source>
        <dbReference type="ARBA" id="ARBA00006865"/>
    </source>
</evidence>
<dbReference type="AlphaFoldDB" id="A0A318SP85"/>
<evidence type="ECO:0000256" key="7">
    <source>
        <dbReference type="ARBA" id="ARBA00031665"/>
    </source>
</evidence>
<dbReference type="GO" id="GO:0005975">
    <property type="term" value="P:carbohydrate metabolic process"/>
    <property type="evidence" value="ECO:0007669"/>
    <property type="project" value="InterPro"/>
</dbReference>
<evidence type="ECO:0000256" key="9">
    <source>
        <dbReference type="SAM" id="SignalP"/>
    </source>
</evidence>
<dbReference type="InterPro" id="IPR008263">
    <property type="entry name" value="GH16_AS"/>
</dbReference>
<feature type="domain" description="GH16" evidence="10">
    <location>
        <begin position="37"/>
        <end position="241"/>
    </location>
</feature>
<dbReference type="InterPro" id="IPR008264">
    <property type="entry name" value="Beta_glucanase"/>
</dbReference>
<dbReference type="SUPFAM" id="SSF49899">
    <property type="entry name" value="Concanavalin A-like lectins/glucanases"/>
    <property type="match status" value="1"/>
</dbReference>
<dbReference type="PRINTS" id="PR00737">
    <property type="entry name" value="GLHYDRLASE16"/>
</dbReference>
<dbReference type="PROSITE" id="PS01034">
    <property type="entry name" value="GH16_1"/>
    <property type="match status" value="1"/>
</dbReference>
<accession>A0A318SP85</accession>
<dbReference type="InterPro" id="IPR044791">
    <property type="entry name" value="Beta-glucanase/XTH"/>
</dbReference>
<dbReference type="PROSITE" id="PS51762">
    <property type="entry name" value="GH16_2"/>
    <property type="match status" value="1"/>
</dbReference>
<evidence type="ECO:0000256" key="8">
    <source>
        <dbReference type="PIRSR" id="PIRSR608264-1"/>
    </source>
</evidence>
<evidence type="ECO:0000313" key="12">
    <source>
        <dbReference type="Proteomes" id="UP000248311"/>
    </source>
</evidence>
<evidence type="ECO:0000256" key="2">
    <source>
        <dbReference type="ARBA" id="ARBA00014569"/>
    </source>
</evidence>
<dbReference type="OrthoDB" id="9809583at2"/>
<evidence type="ECO:0000256" key="3">
    <source>
        <dbReference type="ARBA" id="ARBA00022801"/>
    </source>
</evidence>
<name>A0A318SP85_9RHOB</name>
<dbReference type="Gene3D" id="2.60.120.200">
    <property type="match status" value="1"/>
</dbReference>
<evidence type="ECO:0000256" key="5">
    <source>
        <dbReference type="ARBA" id="ARBA00029722"/>
    </source>
</evidence>
<keyword evidence="3 11" id="KW-0378">Hydrolase</keyword>